<dbReference type="AlphaFoldDB" id="A0A9X4M3F5"/>
<reference evidence="2" key="1">
    <citation type="submission" date="2019-05" db="EMBL/GenBank/DDBJ databases">
        <title>Whole genome sequencing of Pseudanabaena catenata USMAC16.</title>
        <authorList>
            <person name="Khan Z."/>
            <person name="Omar W.M."/>
            <person name="Convey P."/>
            <person name="Merican F."/>
            <person name="Najimudin N."/>
        </authorList>
    </citation>
    <scope>NUCLEOTIDE SEQUENCE</scope>
    <source>
        <strain evidence="2">USMAC16</strain>
    </source>
</reference>
<dbReference type="Gene3D" id="3.40.50.300">
    <property type="entry name" value="P-loop containing nucleotide triphosphate hydrolases"/>
    <property type="match status" value="1"/>
</dbReference>
<name>A0A9X4M3F5_9CYAN</name>
<dbReference type="Pfam" id="PF13521">
    <property type="entry name" value="AAA_28"/>
    <property type="match status" value="1"/>
</dbReference>
<comment type="caution">
    <text evidence="2">The sequence shown here is derived from an EMBL/GenBank/DDBJ whole genome shotgun (WGS) entry which is preliminary data.</text>
</comment>
<evidence type="ECO:0000313" key="3">
    <source>
        <dbReference type="Proteomes" id="UP001152872"/>
    </source>
</evidence>
<dbReference type="Proteomes" id="UP001152872">
    <property type="component" value="Unassembled WGS sequence"/>
</dbReference>
<evidence type="ECO:0000259" key="1">
    <source>
        <dbReference type="Pfam" id="PF13521"/>
    </source>
</evidence>
<organism evidence="2 3">
    <name type="scientific">Pseudanabaena catenata USMAC16</name>
    <dbReference type="NCBI Taxonomy" id="1855837"/>
    <lineage>
        <taxon>Bacteria</taxon>
        <taxon>Bacillati</taxon>
        <taxon>Cyanobacteriota</taxon>
        <taxon>Cyanophyceae</taxon>
        <taxon>Pseudanabaenales</taxon>
        <taxon>Pseudanabaenaceae</taxon>
        <taxon>Pseudanabaena</taxon>
    </lineage>
</organism>
<dbReference type="RefSeq" id="WP_009625039.1">
    <property type="nucleotide sequence ID" value="NZ_VBTY01000002.1"/>
</dbReference>
<accession>A0A9X4M3F5</accession>
<keyword evidence="3" id="KW-1185">Reference proteome</keyword>
<dbReference type="SUPFAM" id="SSF52540">
    <property type="entry name" value="P-loop containing nucleoside triphosphate hydrolases"/>
    <property type="match status" value="1"/>
</dbReference>
<feature type="domain" description="NadR/Ttd14 AAA" evidence="1">
    <location>
        <begin position="10"/>
        <end position="96"/>
    </location>
</feature>
<protein>
    <submittedName>
        <fullName evidence="2">AAA family ATPase</fullName>
    </submittedName>
</protein>
<sequence>MYKLNGNLGLCGAHRTGKTTLAIALADRLHIPFVRTTTSQVFARLGLDPAEPMDFNTRLFVQNHVLDAAEQVWQDAATPFISDRTPIDMIAYTLGDIQGKTEVDFDLLNQYIDCCFASTNQFFQNLAIIQPGIPLIYEEGKAALNAAYIEHINTLVIGLCRDSRLQAEVFCNAREAIGLEARILNISDEFKSRKTG</sequence>
<evidence type="ECO:0000313" key="2">
    <source>
        <dbReference type="EMBL" id="MDG3493013.1"/>
    </source>
</evidence>
<gene>
    <name evidence="2" type="ORF">FEV09_00415</name>
</gene>
<dbReference type="InterPro" id="IPR038727">
    <property type="entry name" value="NadR/Ttd14_AAA_dom"/>
</dbReference>
<proteinExistence type="predicted"/>
<dbReference type="InterPro" id="IPR027417">
    <property type="entry name" value="P-loop_NTPase"/>
</dbReference>
<dbReference type="EMBL" id="VBTY01000002">
    <property type="protein sequence ID" value="MDG3493013.1"/>
    <property type="molecule type" value="Genomic_DNA"/>
</dbReference>